<dbReference type="GO" id="GO:0016301">
    <property type="term" value="F:kinase activity"/>
    <property type="evidence" value="ECO:0007669"/>
    <property type="project" value="UniProtKB-KW"/>
</dbReference>
<evidence type="ECO:0000313" key="3">
    <source>
        <dbReference type="EMBL" id="GER44645.1"/>
    </source>
</evidence>
<reference evidence="4" key="1">
    <citation type="journal article" date="2019" name="Curr. Biol.">
        <title>Genome Sequence of Striga asiatica Provides Insight into the Evolution of Plant Parasitism.</title>
        <authorList>
            <person name="Yoshida S."/>
            <person name="Kim S."/>
            <person name="Wafula E.K."/>
            <person name="Tanskanen J."/>
            <person name="Kim Y.M."/>
            <person name="Honaas L."/>
            <person name="Yang Z."/>
            <person name="Spallek T."/>
            <person name="Conn C.E."/>
            <person name="Ichihashi Y."/>
            <person name="Cheong K."/>
            <person name="Cui S."/>
            <person name="Der J.P."/>
            <person name="Gundlach H."/>
            <person name="Jiao Y."/>
            <person name="Hori C."/>
            <person name="Ishida J.K."/>
            <person name="Kasahara H."/>
            <person name="Kiba T."/>
            <person name="Kim M.S."/>
            <person name="Koo N."/>
            <person name="Laohavisit A."/>
            <person name="Lee Y.H."/>
            <person name="Lumba S."/>
            <person name="McCourt P."/>
            <person name="Mortimer J.C."/>
            <person name="Mutuku J.M."/>
            <person name="Nomura T."/>
            <person name="Sasaki-Sekimoto Y."/>
            <person name="Seto Y."/>
            <person name="Wang Y."/>
            <person name="Wakatake T."/>
            <person name="Sakakibara H."/>
            <person name="Demura T."/>
            <person name="Yamaguchi S."/>
            <person name="Yoneyama K."/>
            <person name="Manabe R.I."/>
            <person name="Nelson D.C."/>
            <person name="Schulman A.H."/>
            <person name="Timko M.P."/>
            <person name="dePamphilis C.W."/>
            <person name="Choi D."/>
            <person name="Shirasu K."/>
        </authorList>
    </citation>
    <scope>NUCLEOTIDE SEQUENCE [LARGE SCALE GENOMIC DNA]</scope>
    <source>
        <strain evidence="4">cv. UVA1</strain>
    </source>
</reference>
<dbReference type="Proteomes" id="UP000325081">
    <property type="component" value="Unassembled WGS sequence"/>
</dbReference>
<comment type="caution">
    <text evidence="3">The sequence shown here is derived from an EMBL/GenBank/DDBJ whole genome shotgun (WGS) entry which is preliminary data.</text>
</comment>
<gene>
    <name evidence="3" type="ORF">STAS_21547</name>
</gene>
<sequence length="174" mass="19769">MLSRGCSSLLSLPCMKQFGPTNTEEIIVKTEPNGPEKQSNQAEGKCSEKISRHMVRFRLSASSNSRVTTQSALTRKLIQNHCELCLRASGFLRLLLIALESILSYQFVLEYVYSILLLDYFNEDAIKTFLVREIESNLGVELGKVKRTMFADGEIYFQLEESERGCDVYFFVGT</sequence>
<dbReference type="EMBL" id="BKCP01007070">
    <property type="protein sequence ID" value="GER44645.1"/>
    <property type="molecule type" value="Genomic_DNA"/>
</dbReference>
<comment type="catalytic activity">
    <reaction evidence="1">
        <text>D-ribose 5-phosphate + ATP = 5-phospho-alpha-D-ribose 1-diphosphate + AMP + H(+)</text>
        <dbReference type="Rhea" id="RHEA:15609"/>
        <dbReference type="ChEBI" id="CHEBI:15378"/>
        <dbReference type="ChEBI" id="CHEBI:30616"/>
        <dbReference type="ChEBI" id="CHEBI:58017"/>
        <dbReference type="ChEBI" id="CHEBI:78346"/>
        <dbReference type="ChEBI" id="CHEBI:456215"/>
        <dbReference type="EC" id="2.7.6.1"/>
    </reaction>
</comment>
<accession>A0A5A7QH27</accession>
<keyword evidence="3" id="KW-0808">Transferase</keyword>
<dbReference type="Gene3D" id="3.40.50.2020">
    <property type="match status" value="1"/>
</dbReference>
<feature type="domain" description="Ribose-phosphate pyrophosphokinase N-terminal" evidence="2">
    <location>
        <begin position="130"/>
        <end position="171"/>
    </location>
</feature>
<keyword evidence="3" id="KW-0418">Kinase</keyword>
<evidence type="ECO:0000259" key="2">
    <source>
        <dbReference type="Pfam" id="PF13793"/>
    </source>
</evidence>
<proteinExistence type="predicted"/>
<protein>
    <submittedName>
        <fullName evidence="3">Ribose-phosphate pyrophosphokinase</fullName>
    </submittedName>
</protein>
<dbReference type="InterPro" id="IPR029099">
    <property type="entry name" value="Pribosyltran_N"/>
</dbReference>
<organism evidence="3 4">
    <name type="scientific">Striga asiatica</name>
    <name type="common">Asiatic witchweed</name>
    <name type="synonym">Buchnera asiatica</name>
    <dbReference type="NCBI Taxonomy" id="4170"/>
    <lineage>
        <taxon>Eukaryota</taxon>
        <taxon>Viridiplantae</taxon>
        <taxon>Streptophyta</taxon>
        <taxon>Embryophyta</taxon>
        <taxon>Tracheophyta</taxon>
        <taxon>Spermatophyta</taxon>
        <taxon>Magnoliopsida</taxon>
        <taxon>eudicotyledons</taxon>
        <taxon>Gunneridae</taxon>
        <taxon>Pentapetalae</taxon>
        <taxon>asterids</taxon>
        <taxon>lamiids</taxon>
        <taxon>Lamiales</taxon>
        <taxon>Orobanchaceae</taxon>
        <taxon>Buchnereae</taxon>
        <taxon>Striga</taxon>
    </lineage>
</organism>
<dbReference type="GO" id="GO:0004749">
    <property type="term" value="F:ribose phosphate diphosphokinase activity"/>
    <property type="evidence" value="ECO:0007669"/>
    <property type="project" value="UniProtKB-EC"/>
</dbReference>
<evidence type="ECO:0000256" key="1">
    <source>
        <dbReference type="ARBA" id="ARBA00049535"/>
    </source>
</evidence>
<dbReference type="AlphaFoldDB" id="A0A5A7QH27"/>
<dbReference type="Pfam" id="PF13793">
    <property type="entry name" value="Pribosyltran_N"/>
    <property type="match status" value="1"/>
</dbReference>
<dbReference type="OrthoDB" id="413572at2759"/>
<evidence type="ECO:0000313" key="4">
    <source>
        <dbReference type="Proteomes" id="UP000325081"/>
    </source>
</evidence>
<dbReference type="InterPro" id="IPR029057">
    <property type="entry name" value="PRTase-like"/>
</dbReference>
<name>A0A5A7QH27_STRAF</name>
<keyword evidence="4" id="KW-1185">Reference proteome</keyword>